<proteinExistence type="predicted"/>
<dbReference type="EMBL" id="KY684109">
    <property type="protein sequence ID" value="ARF11803.1"/>
    <property type="molecule type" value="Genomic_DNA"/>
</dbReference>
<evidence type="ECO:0000313" key="1">
    <source>
        <dbReference type="EMBL" id="ARF11803.1"/>
    </source>
</evidence>
<accession>A0A1V0SJB6</accession>
<organism evidence="1">
    <name type="scientific">Klosneuvirus KNV1</name>
    <dbReference type="NCBI Taxonomy" id="1977640"/>
    <lineage>
        <taxon>Viruses</taxon>
        <taxon>Varidnaviria</taxon>
        <taxon>Bamfordvirae</taxon>
        <taxon>Nucleocytoviricota</taxon>
        <taxon>Megaviricetes</taxon>
        <taxon>Imitervirales</taxon>
        <taxon>Mimiviridae</taxon>
        <taxon>Klosneuvirinae</taxon>
        <taxon>Klosneuvirus</taxon>
    </lineage>
</organism>
<gene>
    <name evidence="1" type="ORF">Klosneuvirus_2_239</name>
</gene>
<reference evidence="1" key="1">
    <citation type="journal article" date="2017" name="Science">
        <title>Giant viruses with an expanded complement of translation system components.</title>
        <authorList>
            <person name="Schulz F."/>
            <person name="Yutin N."/>
            <person name="Ivanova N.N."/>
            <person name="Ortega D.R."/>
            <person name="Lee T.K."/>
            <person name="Vierheilig J."/>
            <person name="Daims H."/>
            <person name="Horn M."/>
            <person name="Wagner M."/>
            <person name="Jensen G.J."/>
            <person name="Kyrpides N.C."/>
            <person name="Koonin E.V."/>
            <person name="Woyke T."/>
        </authorList>
    </citation>
    <scope>NUCLEOTIDE SEQUENCE</scope>
    <source>
        <strain evidence="1">KNV1</strain>
    </source>
</reference>
<protein>
    <submittedName>
        <fullName evidence="1">Uncharacterized protein</fullName>
    </submittedName>
</protein>
<sequence length="107" mass="12811">MFNFGQLFSNMFQSNTNIQQNTIPCDVPSAKEAYHMAKKTPLYYEIANNINEEIKQGRFKYWHNNSKSPIPYSVIREYEQRGYRVHELSIPSPLYIYTFSWDHSFME</sequence>
<name>A0A1V0SJB6_9VIRU</name>